<reference evidence="3 4" key="1">
    <citation type="journal article" date="2018" name="PLoS Genet.">
        <title>Population sequencing reveals clonal diversity and ancestral inbreeding in the grapevine cultivar Chardonnay.</title>
        <authorList>
            <person name="Roach M.J."/>
            <person name="Johnson D.L."/>
            <person name="Bohlmann J."/>
            <person name="van Vuuren H.J."/>
            <person name="Jones S.J."/>
            <person name="Pretorius I.S."/>
            <person name="Schmidt S.A."/>
            <person name="Borneman A.R."/>
        </authorList>
    </citation>
    <scope>NUCLEOTIDE SEQUENCE [LARGE SCALE GENOMIC DNA]</scope>
    <source>
        <strain evidence="4">cv. Chardonnay</strain>
        <strain evidence="3">I10V1</strain>
        <tissue evidence="3">Leaf</tissue>
    </source>
</reference>
<keyword evidence="3" id="KW-0808">Transferase</keyword>
<gene>
    <name evidence="3" type="primary">EZA1_1</name>
    <name evidence="2" type="synonym">EZA1_3</name>
    <name evidence="3" type="ORF">CK203_017553</name>
    <name evidence="2" type="ORF">CK203_068260</name>
</gene>
<proteinExistence type="predicted"/>
<keyword evidence="3" id="KW-0489">Methyltransferase</keyword>
<feature type="region of interest" description="Disordered" evidence="1">
    <location>
        <begin position="167"/>
        <end position="194"/>
    </location>
</feature>
<feature type="compositionally biased region" description="Basic and acidic residues" evidence="1">
    <location>
        <begin position="180"/>
        <end position="194"/>
    </location>
</feature>
<dbReference type="EMBL" id="QGNW01000075">
    <property type="protein sequence ID" value="RVX01526.1"/>
    <property type="molecule type" value="Genomic_DNA"/>
</dbReference>
<dbReference type="GO" id="GO:0032259">
    <property type="term" value="P:methylation"/>
    <property type="evidence" value="ECO:0007669"/>
    <property type="project" value="UniProtKB-KW"/>
</dbReference>
<dbReference type="PANTHER" id="PTHR45747">
    <property type="entry name" value="HISTONE-LYSINE N-METHYLTRANSFERASE E(Z)"/>
    <property type="match status" value="1"/>
</dbReference>
<feature type="compositionally biased region" description="Acidic residues" evidence="1">
    <location>
        <begin position="170"/>
        <end position="179"/>
    </location>
</feature>
<dbReference type="PANTHER" id="PTHR45747:SF14">
    <property type="entry name" value="HISTONE-LYSINE N-METHYLTRANSFERASE EZA1"/>
    <property type="match status" value="1"/>
</dbReference>
<evidence type="ECO:0000313" key="3">
    <source>
        <dbReference type="EMBL" id="RVX01526.1"/>
    </source>
</evidence>
<evidence type="ECO:0000256" key="1">
    <source>
        <dbReference type="SAM" id="MobiDB-lite"/>
    </source>
</evidence>
<name>A0A438IXU3_VITVI</name>
<protein>
    <submittedName>
        <fullName evidence="3">Histone-lysine N-methyltransferase EZA1</fullName>
    </submittedName>
</protein>
<dbReference type="Proteomes" id="UP000288805">
    <property type="component" value="Unassembled WGS sequence"/>
</dbReference>
<feature type="region of interest" description="Disordered" evidence="1">
    <location>
        <begin position="1"/>
        <end position="25"/>
    </location>
</feature>
<dbReference type="InterPro" id="IPR045318">
    <property type="entry name" value="EZH1/2-like"/>
</dbReference>
<organism evidence="3 4">
    <name type="scientific">Vitis vinifera</name>
    <name type="common">Grape</name>
    <dbReference type="NCBI Taxonomy" id="29760"/>
    <lineage>
        <taxon>Eukaryota</taxon>
        <taxon>Viridiplantae</taxon>
        <taxon>Streptophyta</taxon>
        <taxon>Embryophyta</taxon>
        <taxon>Tracheophyta</taxon>
        <taxon>Spermatophyta</taxon>
        <taxon>Magnoliopsida</taxon>
        <taxon>eudicotyledons</taxon>
        <taxon>Gunneridae</taxon>
        <taxon>Pentapetalae</taxon>
        <taxon>rosids</taxon>
        <taxon>Vitales</taxon>
        <taxon>Vitaceae</taxon>
        <taxon>Viteae</taxon>
        <taxon>Vitis</taxon>
    </lineage>
</organism>
<dbReference type="GO" id="GO:0042054">
    <property type="term" value="F:histone methyltransferase activity"/>
    <property type="evidence" value="ECO:0007669"/>
    <property type="project" value="InterPro"/>
</dbReference>
<dbReference type="AlphaFoldDB" id="A0A438IXU3"/>
<dbReference type="EMBL" id="QGNW01001434">
    <property type="protein sequence ID" value="RVW41528.1"/>
    <property type="molecule type" value="Genomic_DNA"/>
</dbReference>
<evidence type="ECO:0000313" key="4">
    <source>
        <dbReference type="Proteomes" id="UP000288805"/>
    </source>
</evidence>
<sequence>MVSKSSDSALRFRKSSGEQTSGEPLVTLSSKINHLKKQIQAERVVSIREKLEKNGKQLQNHISLLVPATSRKDVLLIEGNGPGSMLSLRAENPLFKFSGFPQGSGDKDYANSQEVVSSTSTKLPYVEKIPPYTSWIFLDRNQRMAEDQSVVGRRRIYYDQHGSEALICSDSEEDIPEPEEEKHEFSESEDRILW</sequence>
<evidence type="ECO:0000313" key="2">
    <source>
        <dbReference type="EMBL" id="RVW41528.1"/>
    </source>
</evidence>
<accession>A0A438IXU3</accession>
<comment type="caution">
    <text evidence="3">The sequence shown here is derived from an EMBL/GenBank/DDBJ whole genome shotgun (WGS) entry which is preliminary data.</text>
</comment>